<keyword evidence="1" id="KW-1133">Transmembrane helix</keyword>
<protein>
    <submittedName>
        <fullName evidence="2">Uncharacterized protein</fullName>
    </submittedName>
</protein>
<evidence type="ECO:0000313" key="3">
    <source>
        <dbReference type="Proteomes" id="UP000028868"/>
    </source>
</evidence>
<feature type="transmembrane region" description="Helical" evidence="1">
    <location>
        <begin position="6"/>
        <end position="27"/>
    </location>
</feature>
<evidence type="ECO:0000256" key="1">
    <source>
        <dbReference type="SAM" id="Phobius"/>
    </source>
</evidence>
<dbReference type="RefSeq" id="WP_035505760.1">
    <property type="nucleotide sequence ID" value="NZ_CCDH010000002.1"/>
</dbReference>
<dbReference type="Proteomes" id="UP000028868">
    <property type="component" value="Unassembled WGS sequence"/>
</dbReference>
<gene>
    <name evidence="2" type="ORF">BN983_00652</name>
</gene>
<reference evidence="2 3" key="2">
    <citation type="submission" date="2014-05" db="EMBL/GenBank/DDBJ databases">
        <title>Draft genome sequence of Halobacillus karajensis HK-03.</title>
        <authorList>
            <person name="Khelaifia S."/>
            <person name="Croce O."/>
            <person name="Lagier J.C."/>
            <person name="Raoult D."/>
        </authorList>
    </citation>
    <scope>NUCLEOTIDE SEQUENCE [LARGE SCALE GENOMIC DNA]</scope>
    <source>
        <strain evidence="2 3">HD-03</strain>
    </source>
</reference>
<accession>A0A024P2G1</accession>
<keyword evidence="1" id="KW-0812">Transmembrane</keyword>
<feature type="transmembrane region" description="Helical" evidence="1">
    <location>
        <begin position="58"/>
        <end position="74"/>
    </location>
</feature>
<evidence type="ECO:0000313" key="2">
    <source>
        <dbReference type="EMBL" id="CDQ22444.1"/>
    </source>
</evidence>
<comment type="caution">
    <text evidence="2">The sequence shown here is derived from an EMBL/GenBank/DDBJ whole genome shotgun (WGS) entry which is preliminary data.</text>
</comment>
<organism evidence="2 3">
    <name type="scientific">Halobacillus karajensis</name>
    <dbReference type="NCBI Taxonomy" id="195088"/>
    <lineage>
        <taxon>Bacteria</taxon>
        <taxon>Bacillati</taxon>
        <taxon>Bacillota</taxon>
        <taxon>Bacilli</taxon>
        <taxon>Bacillales</taxon>
        <taxon>Bacillaceae</taxon>
        <taxon>Halobacillus</taxon>
    </lineage>
</organism>
<keyword evidence="1" id="KW-0472">Membrane</keyword>
<sequence length="83" mass="9193">MELIELYPWLMPSLVLITVATLIGSYFSFKAEKFGLMMAIGMVQTFISTLLASSVGPLIFGIGLTQFYVGIVNMKRVKAMSHE</sequence>
<keyword evidence="3" id="KW-1185">Reference proteome</keyword>
<dbReference type="EMBL" id="CCDI010000001">
    <property type="protein sequence ID" value="CDQ22444.1"/>
    <property type="molecule type" value="Genomic_DNA"/>
</dbReference>
<name>A0A024P2G1_9BACI</name>
<proteinExistence type="predicted"/>
<reference evidence="3" key="1">
    <citation type="submission" date="2014-03" db="EMBL/GenBank/DDBJ databases">
        <authorList>
            <person name="Urmite Genomes U."/>
        </authorList>
    </citation>
    <scope>NUCLEOTIDE SEQUENCE [LARGE SCALE GENOMIC DNA]</scope>
    <source>
        <strain evidence="3">HD-03</strain>
    </source>
</reference>
<dbReference type="AlphaFoldDB" id="A0A024P2G1"/>
<dbReference type="OrthoDB" id="2973097at2"/>